<dbReference type="SUPFAM" id="SSF54593">
    <property type="entry name" value="Glyoxalase/Bleomycin resistance protein/Dihydroxybiphenyl dioxygenase"/>
    <property type="match status" value="1"/>
</dbReference>
<dbReference type="Proteomes" id="UP001519295">
    <property type="component" value="Unassembled WGS sequence"/>
</dbReference>
<evidence type="ECO:0000313" key="2">
    <source>
        <dbReference type="EMBL" id="MBP2367978.1"/>
    </source>
</evidence>
<dbReference type="RefSeq" id="WP_210028189.1">
    <property type="nucleotide sequence ID" value="NZ_JAGINU010000001.1"/>
</dbReference>
<dbReference type="EMBL" id="JAGINU010000001">
    <property type="protein sequence ID" value="MBP2367978.1"/>
    <property type="molecule type" value="Genomic_DNA"/>
</dbReference>
<feature type="domain" description="Glyoxalase-like" evidence="1">
    <location>
        <begin position="1"/>
        <end position="205"/>
    </location>
</feature>
<reference evidence="2 3" key="1">
    <citation type="submission" date="2021-03" db="EMBL/GenBank/DDBJ databases">
        <title>Sequencing the genomes of 1000 actinobacteria strains.</title>
        <authorList>
            <person name="Klenk H.-P."/>
        </authorList>
    </citation>
    <scope>NUCLEOTIDE SEQUENCE [LARGE SCALE GENOMIC DNA]</scope>
    <source>
        <strain evidence="2 3">DSM 45256</strain>
    </source>
</reference>
<sequence>MHHVGHVIADVGYALAHYRRMGFHVPPLQRPVLPDHPEGPSRAVGVANSHIGFAHDFVELIAVVDDGPYPDDEVVPAPLTVPAAALPDLEQAIASTAARLTAALARFEGLHVLCFGAADADATAARLHADGVTHSGVKRARRPSTTGCTEVPIGYLEIDDSSGLSPEGRLAVSEPLPQDRTEHPNGAFRLAGTILCVADDELADHESRYQRYLNGGARDDGPARTFDLGDQWLTIVPRSGLGQLLPGEQPQALPAFVAYAVEVRNLEATRRHLHSAGVPLRTFRAGGVVVPAASALGAAVIFRGP</sequence>
<dbReference type="InterPro" id="IPR029068">
    <property type="entry name" value="Glyas_Bleomycin-R_OHBP_Dase"/>
</dbReference>
<protein>
    <recommendedName>
        <fullName evidence="1">Glyoxalase-like domain-containing protein</fullName>
    </recommendedName>
</protein>
<keyword evidence="3" id="KW-1185">Reference proteome</keyword>
<evidence type="ECO:0000259" key="1">
    <source>
        <dbReference type="Pfam" id="PF13468"/>
    </source>
</evidence>
<dbReference type="Gene3D" id="3.10.180.10">
    <property type="entry name" value="2,3-Dihydroxybiphenyl 1,2-Dioxygenase, domain 1"/>
    <property type="match status" value="1"/>
</dbReference>
<name>A0ABS4VVM7_9PSEU</name>
<dbReference type="Pfam" id="PF13468">
    <property type="entry name" value="Glyoxalase_3"/>
    <property type="match status" value="1"/>
</dbReference>
<organism evidence="2 3">
    <name type="scientific">Pseudonocardia parietis</name>
    <dbReference type="NCBI Taxonomy" id="570936"/>
    <lineage>
        <taxon>Bacteria</taxon>
        <taxon>Bacillati</taxon>
        <taxon>Actinomycetota</taxon>
        <taxon>Actinomycetes</taxon>
        <taxon>Pseudonocardiales</taxon>
        <taxon>Pseudonocardiaceae</taxon>
        <taxon>Pseudonocardia</taxon>
    </lineage>
</organism>
<comment type="caution">
    <text evidence="2">The sequence shown here is derived from an EMBL/GenBank/DDBJ whole genome shotgun (WGS) entry which is preliminary data.</text>
</comment>
<proteinExistence type="predicted"/>
<gene>
    <name evidence="2" type="ORF">JOF36_003674</name>
</gene>
<evidence type="ECO:0000313" key="3">
    <source>
        <dbReference type="Proteomes" id="UP001519295"/>
    </source>
</evidence>
<dbReference type="InterPro" id="IPR025870">
    <property type="entry name" value="Glyoxalase-like_dom"/>
</dbReference>
<accession>A0ABS4VVM7</accession>